<evidence type="ECO:0000256" key="10">
    <source>
        <dbReference type="ARBA" id="ARBA00022989"/>
    </source>
</evidence>
<dbReference type="InterPro" id="IPR023298">
    <property type="entry name" value="ATPase_P-typ_TM_dom_sf"/>
</dbReference>
<dbReference type="VEuPathDB" id="MicrosporidiaDB:EHP00_1475"/>
<dbReference type="InterPro" id="IPR018303">
    <property type="entry name" value="ATPase_P-typ_P_site"/>
</dbReference>
<feature type="transmembrane region" description="Helical" evidence="17">
    <location>
        <begin position="357"/>
        <end position="377"/>
    </location>
</feature>
<feature type="binding site" evidence="15">
    <location>
        <position position="573"/>
    </location>
    <ligand>
        <name>ATP</name>
        <dbReference type="ChEBI" id="CHEBI:30616"/>
    </ligand>
</feature>
<keyword evidence="7 15" id="KW-0067">ATP-binding</keyword>
<evidence type="ECO:0000256" key="3">
    <source>
        <dbReference type="ARBA" id="ARBA00008109"/>
    </source>
</evidence>
<dbReference type="SFLD" id="SFLDF00027">
    <property type="entry name" value="p-type_atpase"/>
    <property type="match status" value="1"/>
</dbReference>
<evidence type="ECO:0000256" key="17">
    <source>
        <dbReference type="RuleBase" id="RU362033"/>
    </source>
</evidence>
<evidence type="ECO:0000259" key="19">
    <source>
        <dbReference type="Pfam" id="PF16209"/>
    </source>
</evidence>
<dbReference type="Proteomes" id="UP000192758">
    <property type="component" value="Unassembled WGS sequence"/>
</dbReference>
<feature type="transmembrane region" description="Helical" evidence="17">
    <location>
        <begin position="1023"/>
        <end position="1043"/>
    </location>
</feature>
<keyword evidence="5 16" id="KW-0479">Metal-binding</keyword>
<feature type="binding site" evidence="15">
    <location>
        <position position="706"/>
    </location>
    <ligand>
        <name>ATP</name>
        <dbReference type="ChEBI" id="CHEBI:30616"/>
    </ligand>
</feature>
<dbReference type="InterPro" id="IPR008250">
    <property type="entry name" value="ATPase_P-typ_transduc_dom_A_sf"/>
</dbReference>
<dbReference type="PRINTS" id="PR00119">
    <property type="entry name" value="CATATPASE"/>
</dbReference>
<feature type="binding site" evidence="15">
    <location>
        <position position="596"/>
    </location>
    <ligand>
        <name>ATP</name>
        <dbReference type="ChEBI" id="CHEBI:30616"/>
    </ligand>
</feature>
<feature type="binding site" evidence="16">
    <location>
        <position position="416"/>
    </location>
    <ligand>
        <name>Mg(2+)</name>
        <dbReference type="ChEBI" id="CHEBI:18420"/>
    </ligand>
</feature>
<keyword evidence="4 17" id="KW-0812">Transmembrane</keyword>
<feature type="active site" description="4-aspartylphosphate intermediate" evidence="14">
    <location>
        <position position="416"/>
    </location>
</feature>
<dbReference type="EMBL" id="MNPJ01000014">
    <property type="protein sequence ID" value="OQS55062.1"/>
    <property type="molecule type" value="Genomic_DNA"/>
</dbReference>
<keyword evidence="10 17" id="KW-1133">Transmembrane helix</keyword>
<gene>
    <name evidence="21" type="primary">NEO1</name>
    <name evidence="21" type="ORF">EHP00_1475</name>
</gene>
<dbReference type="GO" id="GO:0005524">
    <property type="term" value="F:ATP binding"/>
    <property type="evidence" value="ECO:0007669"/>
    <property type="project" value="UniProtKB-UniRule"/>
</dbReference>
<feature type="binding site" evidence="15">
    <location>
        <position position="832"/>
    </location>
    <ligand>
        <name>ATP</name>
        <dbReference type="ChEBI" id="CHEBI:30616"/>
    </ligand>
</feature>
<evidence type="ECO:0000256" key="15">
    <source>
        <dbReference type="PIRSR" id="PIRSR606539-2"/>
    </source>
</evidence>
<feature type="binding site" evidence="15">
    <location>
        <position position="418"/>
    </location>
    <ligand>
        <name>ATP</name>
        <dbReference type="ChEBI" id="CHEBI:30616"/>
    </ligand>
</feature>
<dbReference type="Gene3D" id="3.40.50.1000">
    <property type="entry name" value="HAD superfamily/HAD-like"/>
    <property type="match status" value="1"/>
</dbReference>
<dbReference type="InterPro" id="IPR001757">
    <property type="entry name" value="P_typ_ATPase"/>
</dbReference>
<dbReference type="GO" id="GO:0140326">
    <property type="term" value="F:ATPase-coupled intramembrane lipid transporter activity"/>
    <property type="evidence" value="ECO:0007669"/>
    <property type="project" value="UniProtKB-EC"/>
</dbReference>
<feature type="binding site" evidence="15">
    <location>
        <position position="705"/>
    </location>
    <ligand>
        <name>ATP</name>
        <dbReference type="ChEBI" id="CHEBI:30616"/>
    </ligand>
</feature>
<reference evidence="21 22" key="1">
    <citation type="journal article" date="2017" name="Environ. Microbiol.">
        <title>Decay of the glycolytic pathway and adaptation to intranuclear parasitism within Enterocytozoonidae microsporidia.</title>
        <authorList>
            <person name="Wiredu Boakye D."/>
            <person name="Jaroenlak P."/>
            <person name="Prachumwat A."/>
            <person name="Williams T.A."/>
            <person name="Bateman K.S."/>
            <person name="Itsathitphaisarn O."/>
            <person name="Sritunyalucksana K."/>
            <person name="Paszkiewicz K.H."/>
            <person name="Moore K.A."/>
            <person name="Stentiford G.D."/>
            <person name="Williams B.A."/>
        </authorList>
    </citation>
    <scope>NUCLEOTIDE SEQUENCE [LARGE SCALE GENOMIC DNA]</scope>
    <source>
        <strain evidence="21 22">TH1</strain>
    </source>
</reference>
<dbReference type="Pfam" id="PF00122">
    <property type="entry name" value="E1-E2_ATPase"/>
    <property type="match status" value="1"/>
</dbReference>
<feature type="binding site" evidence="15">
    <location>
        <position position="417"/>
    </location>
    <ligand>
        <name>ATP</name>
        <dbReference type="ChEBI" id="CHEBI:30616"/>
    </ligand>
</feature>
<dbReference type="STRING" id="646526.A0A1W0E788"/>
<proteinExistence type="inferred from homology"/>
<feature type="binding site" evidence="16">
    <location>
        <position position="828"/>
    </location>
    <ligand>
        <name>Mg(2+)</name>
        <dbReference type="ChEBI" id="CHEBI:18420"/>
    </ligand>
</feature>
<dbReference type="AlphaFoldDB" id="A0A1W0E788"/>
<evidence type="ECO:0000259" key="20">
    <source>
        <dbReference type="Pfam" id="PF16212"/>
    </source>
</evidence>
<evidence type="ECO:0000256" key="2">
    <source>
        <dbReference type="ARBA" id="ARBA00004308"/>
    </source>
</evidence>
<dbReference type="InterPro" id="IPR059000">
    <property type="entry name" value="ATPase_P-type_domA"/>
</dbReference>
<dbReference type="GO" id="GO:0005802">
    <property type="term" value="C:trans-Golgi network"/>
    <property type="evidence" value="ECO:0007669"/>
    <property type="project" value="TreeGrafter"/>
</dbReference>
<feature type="binding site" evidence="15">
    <location>
        <position position="707"/>
    </location>
    <ligand>
        <name>ATP</name>
        <dbReference type="ChEBI" id="CHEBI:30616"/>
    </ligand>
</feature>
<evidence type="ECO:0000256" key="9">
    <source>
        <dbReference type="ARBA" id="ARBA00022967"/>
    </source>
</evidence>
<dbReference type="InterPro" id="IPR023299">
    <property type="entry name" value="ATPase_P-typ_cyto_dom_N"/>
</dbReference>
<evidence type="ECO:0000256" key="8">
    <source>
        <dbReference type="ARBA" id="ARBA00022842"/>
    </source>
</evidence>
<feature type="binding site" evidence="15">
    <location>
        <position position="625"/>
    </location>
    <ligand>
        <name>ATP</name>
        <dbReference type="ChEBI" id="CHEBI:30616"/>
    </ligand>
</feature>
<keyword evidence="22" id="KW-1185">Reference proteome</keyword>
<dbReference type="SUPFAM" id="SSF56784">
    <property type="entry name" value="HAD-like"/>
    <property type="match status" value="1"/>
</dbReference>
<comment type="caution">
    <text evidence="21">The sequence shown here is derived from an EMBL/GenBank/DDBJ whole genome shotgun (WGS) entry which is preliminary data.</text>
</comment>
<dbReference type="InterPro" id="IPR036412">
    <property type="entry name" value="HAD-like_sf"/>
</dbReference>
<feature type="binding site" evidence="15">
    <location>
        <position position="416"/>
    </location>
    <ligand>
        <name>ATP</name>
        <dbReference type="ChEBI" id="CHEBI:30616"/>
    </ligand>
</feature>
<keyword evidence="6 15" id="KW-0547">Nucleotide-binding</keyword>
<evidence type="ECO:0000256" key="12">
    <source>
        <dbReference type="ARBA" id="ARBA00034036"/>
    </source>
</evidence>
<sequence length="1096" mass="124689">MKIKNKSSSQTIGIESNVFNKNTSKDTDKHKWIDINTHCPDIKSDNRIKNTKYNVFSFLPYVFFMQIKEPASLLFFLIMMLQTSKTLAIGSFSSSLVPFLFVFFMSMINEGMDDYRRFKRDKEVNSALYKKIKIDQSKKITQTMTEIEKTVPESPVIDSSNECQGGIFVSQILADNKKYNRYESVKAMDIKVGDIILVKKGQKFPADCILLSCNDENGELFIRTDQLDGETDWKRRQCCIEITDICSEINATVECPDKDIYKFTGRMDQTINGAKIKLPLDLENTAWADTVAATSDALGIVIYTGFQTRAKMNTYMPRNKSGVLDREINSFVLILGFLCMICACCFSALRITTLDGAAFVTIIRFIILFSFMIPISLKVTLDTGRTVYAYTADKKIVIRNTAIQEDLARISFFLTDKTGTLTQNEMLMKKLHLGVNLYDKTEFKELKEILRKYIYKGKRATKNFKEIGSRIFDIVECLSLCHNVTPVETEEGILLQASSPDEIALVEFVRLLGFEILYRDRNTLKICYEYKPCELDENSSMEGVSQIKETKKNNKFVYEKINMEYKIHHIFPFNSDTKRMGIVLERDDGSYVFFEKGADTAMKKICKENDWAEEETDDMAREGLRTLLVGKKELTKESFEFFHADYTEAKLSLSNRQTNMLESQKRLERGLDLLGLTGVEDKLQDNVKETLESLRNAGIKVWMLTGDKIETAISIAKSSRLLDKLDNYLIISGATTELEIIEKIEMLKTGKYNALVIDGISLAVVLNATNVVQNKKRSEKKNYLLEAFIEQTKDLSAVIGCRYTPTQKAMMAAALKTMAGETVMCIGDGGNDVSMITEADAGVGIEGKEGNQAALSADFSLKKFCHVTELMFSHGRNCYVKSAELAKITLRRAFLTTIIQAVFSALVNCVPLSIFQGYMGSFFILFTCFPILTLYHDSDIKKEITLKYPELYKELRLNNLCSLKEFILATLIAYLQATVMTIGYMFILKDREEMHFFSVLVFTSAVINEYVTILLFEKKPKKITILVIIGSILAFGVCAHFFSEFHIGLWQLLKFTHKIMIINFFVGMIAVVEKLYYNLLNPASHIKVTKYNADKN</sequence>
<dbReference type="Pfam" id="PF16209">
    <property type="entry name" value="PhoLip_ATPase_N"/>
    <property type="match status" value="1"/>
</dbReference>
<dbReference type="PROSITE" id="PS00154">
    <property type="entry name" value="ATPASE_E1_E2"/>
    <property type="match status" value="1"/>
</dbReference>
<dbReference type="Pfam" id="PF13246">
    <property type="entry name" value="Cation_ATPase"/>
    <property type="match status" value="1"/>
</dbReference>
<evidence type="ECO:0000256" key="14">
    <source>
        <dbReference type="PIRSR" id="PIRSR606539-1"/>
    </source>
</evidence>
<keyword evidence="9 17" id="KW-1278">Translocase</keyword>
<evidence type="ECO:0000256" key="5">
    <source>
        <dbReference type="ARBA" id="ARBA00022723"/>
    </source>
</evidence>
<evidence type="ECO:0000256" key="4">
    <source>
        <dbReference type="ARBA" id="ARBA00022692"/>
    </source>
</evidence>
<comment type="similarity">
    <text evidence="3 17">Belongs to the cation transport ATPase (P-type) (TC 3.A.3) family. Type IV subfamily.</text>
</comment>
<dbReference type="SUPFAM" id="SSF81665">
    <property type="entry name" value="Calcium ATPase, transmembrane domain M"/>
    <property type="match status" value="1"/>
</dbReference>
<organism evidence="21 22">
    <name type="scientific">Ecytonucleospora hepatopenaei</name>
    <dbReference type="NCBI Taxonomy" id="646526"/>
    <lineage>
        <taxon>Eukaryota</taxon>
        <taxon>Fungi</taxon>
        <taxon>Fungi incertae sedis</taxon>
        <taxon>Microsporidia</taxon>
        <taxon>Enterocytozoonidae</taxon>
        <taxon>Ecytonucleospora</taxon>
    </lineage>
</organism>
<feature type="binding site" evidence="15">
    <location>
        <position position="808"/>
    </location>
    <ligand>
        <name>ATP</name>
        <dbReference type="ChEBI" id="CHEBI:30616"/>
    </ligand>
</feature>
<feature type="domain" description="P-type ATPase A" evidence="18">
    <location>
        <begin position="180"/>
        <end position="230"/>
    </location>
</feature>
<comment type="cofactor">
    <cofactor evidence="16">
        <name>Mg(2+)</name>
        <dbReference type="ChEBI" id="CHEBI:18420"/>
    </cofactor>
</comment>
<evidence type="ECO:0000313" key="21">
    <source>
        <dbReference type="EMBL" id="OQS55062.1"/>
    </source>
</evidence>
<dbReference type="InterPro" id="IPR032631">
    <property type="entry name" value="P-type_ATPase_N"/>
</dbReference>
<feature type="transmembrane region" description="Helical" evidence="17">
    <location>
        <begin position="1055"/>
        <end position="1077"/>
    </location>
</feature>
<evidence type="ECO:0000259" key="18">
    <source>
        <dbReference type="Pfam" id="PF00122"/>
    </source>
</evidence>
<feature type="transmembrane region" description="Helical" evidence="17">
    <location>
        <begin position="966"/>
        <end position="988"/>
    </location>
</feature>
<dbReference type="SUPFAM" id="SSF81660">
    <property type="entry name" value="Metal cation-transporting ATPase, ATP-binding domain N"/>
    <property type="match status" value="1"/>
</dbReference>
<comment type="catalytic activity">
    <reaction evidence="12 17">
        <text>ATP + H2O + phospholipidSide 1 = ADP + phosphate + phospholipidSide 2.</text>
        <dbReference type="EC" id="7.6.2.1"/>
    </reaction>
</comment>
<dbReference type="InterPro" id="IPR032630">
    <property type="entry name" value="P_typ_ATPase_c"/>
</dbReference>
<dbReference type="GO" id="GO:0006890">
    <property type="term" value="P:retrograde vesicle-mediated transport, Golgi to endoplasmic reticulum"/>
    <property type="evidence" value="ECO:0007669"/>
    <property type="project" value="TreeGrafter"/>
</dbReference>
<feature type="transmembrane region" description="Helical" evidence="17">
    <location>
        <begin position="893"/>
        <end position="914"/>
    </location>
</feature>
<evidence type="ECO:0000256" key="1">
    <source>
        <dbReference type="ARBA" id="ARBA00004141"/>
    </source>
</evidence>
<feature type="binding site" evidence="16">
    <location>
        <position position="832"/>
    </location>
    <ligand>
        <name>Mg(2+)</name>
        <dbReference type="ChEBI" id="CHEBI:18420"/>
    </ligand>
</feature>
<dbReference type="InterPro" id="IPR023214">
    <property type="entry name" value="HAD_sf"/>
</dbReference>
<feature type="binding site" evidence="15">
    <location>
        <position position="802"/>
    </location>
    <ligand>
        <name>ATP</name>
        <dbReference type="ChEBI" id="CHEBI:30616"/>
    </ligand>
</feature>
<feature type="domain" description="P-type ATPase C-terminal" evidence="20">
    <location>
        <begin position="854"/>
        <end position="1062"/>
    </location>
</feature>
<dbReference type="SUPFAM" id="SSF81653">
    <property type="entry name" value="Calcium ATPase, transduction domain A"/>
    <property type="match status" value="1"/>
</dbReference>
<name>A0A1W0E788_9MICR</name>
<keyword evidence="8 16" id="KW-0460">Magnesium</keyword>
<evidence type="ECO:0000256" key="6">
    <source>
        <dbReference type="ARBA" id="ARBA00022741"/>
    </source>
</evidence>
<dbReference type="NCBIfam" id="TIGR01494">
    <property type="entry name" value="ATPase_P-type"/>
    <property type="match status" value="2"/>
</dbReference>
<feature type="transmembrane region" description="Helical" evidence="17">
    <location>
        <begin position="58"/>
        <end position="81"/>
    </location>
</feature>
<dbReference type="EC" id="7.6.2.1" evidence="17"/>
<evidence type="ECO:0000313" key="22">
    <source>
        <dbReference type="Proteomes" id="UP000192758"/>
    </source>
</evidence>
<comment type="subcellular location">
    <subcellularLocation>
        <location evidence="2">Endomembrane system</location>
    </subcellularLocation>
    <subcellularLocation>
        <location evidence="1 17">Membrane</location>
        <topology evidence="1 17">Multi-pass membrane protein</topology>
    </subcellularLocation>
</comment>
<dbReference type="InterPro" id="IPR006539">
    <property type="entry name" value="P-type_ATPase_IV"/>
</dbReference>
<feature type="transmembrane region" description="Helical" evidence="17">
    <location>
        <begin position="87"/>
        <end position="108"/>
    </location>
</feature>
<feature type="transmembrane region" description="Helical" evidence="17">
    <location>
        <begin position="994"/>
        <end position="1016"/>
    </location>
</feature>
<protein>
    <recommendedName>
        <fullName evidence="17">Phospholipid-transporting ATPase</fullName>
        <ecNumber evidence="17">7.6.2.1</ecNumber>
    </recommendedName>
</protein>
<feature type="binding site" evidence="16">
    <location>
        <position position="418"/>
    </location>
    <ligand>
        <name>Mg(2+)</name>
        <dbReference type="ChEBI" id="CHEBI:18420"/>
    </ligand>
</feature>
<dbReference type="SFLD" id="SFLDG00002">
    <property type="entry name" value="C1.7:_P-type_atpase_like"/>
    <property type="match status" value="1"/>
</dbReference>
<keyword evidence="11 17" id="KW-0472">Membrane</keyword>
<dbReference type="InterPro" id="IPR044492">
    <property type="entry name" value="P_typ_ATPase_HD_dom"/>
</dbReference>
<dbReference type="GO" id="GO:0005886">
    <property type="term" value="C:plasma membrane"/>
    <property type="evidence" value="ECO:0007669"/>
    <property type="project" value="TreeGrafter"/>
</dbReference>
<feature type="transmembrane region" description="Helical" evidence="17">
    <location>
        <begin position="328"/>
        <end position="351"/>
    </location>
</feature>
<feature type="binding site" evidence="15">
    <location>
        <position position="831"/>
    </location>
    <ligand>
        <name>ATP</name>
        <dbReference type="ChEBI" id="CHEBI:30616"/>
    </ligand>
</feature>
<dbReference type="GO" id="GO:0006897">
    <property type="term" value="P:endocytosis"/>
    <property type="evidence" value="ECO:0007669"/>
    <property type="project" value="TreeGrafter"/>
</dbReference>
<dbReference type="SFLD" id="SFLDS00003">
    <property type="entry name" value="Haloacid_Dehalogenase"/>
    <property type="match status" value="1"/>
</dbReference>
<evidence type="ECO:0000256" key="11">
    <source>
        <dbReference type="ARBA" id="ARBA00023136"/>
    </source>
</evidence>
<dbReference type="GO" id="GO:0045332">
    <property type="term" value="P:phospholipid translocation"/>
    <property type="evidence" value="ECO:0007669"/>
    <property type="project" value="TreeGrafter"/>
</dbReference>
<dbReference type="GO" id="GO:0005768">
    <property type="term" value="C:endosome"/>
    <property type="evidence" value="ECO:0007669"/>
    <property type="project" value="TreeGrafter"/>
</dbReference>
<dbReference type="Pfam" id="PF16212">
    <property type="entry name" value="PhoLip_ATPase_C"/>
    <property type="match status" value="1"/>
</dbReference>
<feature type="domain" description="P-type ATPase N-terminal" evidence="19">
    <location>
        <begin position="44"/>
        <end position="87"/>
    </location>
</feature>
<feature type="transmembrane region" description="Helical" evidence="17">
    <location>
        <begin position="920"/>
        <end position="937"/>
    </location>
</feature>
<dbReference type="PANTHER" id="PTHR24092:SF5">
    <property type="entry name" value="PHOSPHOLIPID-TRANSPORTING ATPASE"/>
    <property type="match status" value="1"/>
</dbReference>
<dbReference type="Gene3D" id="3.40.1110.10">
    <property type="entry name" value="Calcium-transporting ATPase, cytoplasmic domain N"/>
    <property type="match status" value="1"/>
</dbReference>
<comment type="catalytic activity">
    <reaction evidence="13">
        <text>a 1,2-diacyl-sn-glycero-3-phosphoethanolamine(out) + ATP + H2O = a 1,2-diacyl-sn-glycero-3-phosphoethanolamine(in) + ADP + phosphate + H(+)</text>
        <dbReference type="Rhea" id="RHEA:66132"/>
        <dbReference type="ChEBI" id="CHEBI:15377"/>
        <dbReference type="ChEBI" id="CHEBI:15378"/>
        <dbReference type="ChEBI" id="CHEBI:30616"/>
        <dbReference type="ChEBI" id="CHEBI:43474"/>
        <dbReference type="ChEBI" id="CHEBI:64612"/>
        <dbReference type="ChEBI" id="CHEBI:456216"/>
    </reaction>
    <physiologicalReaction direction="left-to-right" evidence="13">
        <dbReference type="Rhea" id="RHEA:66133"/>
    </physiologicalReaction>
</comment>
<evidence type="ECO:0000256" key="7">
    <source>
        <dbReference type="ARBA" id="ARBA00022840"/>
    </source>
</evidence>
<evidence type="ECO:0000256" key="13">
    <source>
        <dbReference type="ARBA" id="ARBA00049128"/>
    </source>
</evidence>
<dbReference type="Gene3D" id="2.70.150.10">
    <property type="entry name" value="Calcium-transporting ATPase, cytoplasmic transduction domain A"/>
    <property type="match status" value="1"/>
</dbReference>
<dbReference type="GO" id="GO:0016887">
    <property type="term" value="F:ATP hydrolysis activity"/>
    <property type="evidence" value="ECO:0007669"/>
    <property type="project" value="InterPro"/>
</dbReference>
<accession>A0A1W0E788</accession>
<feature type="binding site" evidence="15">
    <location>
        <position position="502"/>
    </location>
    <ligand>
        <name>ATP</name>
        <dbReference type="ChEBI" id="CHEBI:30616"/>
    </ligand>
</feature>
<evidence type="ECO:0000256" key="16">
    <source>
        <dbReference type="PIRSR" id="PIRSR606539-3"/>
    </source>
</evidence>
<dbReference type="NCBIfam" id="TIGR01652">
    <property type="entry name" value="ATPase-Plipid"/>
    <property type="match status" value="1"/>
</dbReference>
<dbReference type="PANTHER" id="PTHR24092">
    <property type="entry name" value="PROBABLE PHOSPHOLIPID-TRANSPORTING ATPASE"/>
    <property type="match status" value="1"/>
</dbReference>
<dbReference type="GO" id="GO:0000287">
    <property type="term" value="F:magnesium ion binding"/>
    <property type="evidence" value="ECO:0007669"/>
    <property type="project" value="UniProtKB-UniRule"/>
</dbReference>
<dbReference type="OrthoDB" id="377733at2759"/>